<dbReference type="InterPro" id="IPR035892">
    <property type="entry name" value="C2_domain_sf"/>
</dbReference>
<dbReference type="GO" id="GO:0016020">
    <property type="term" value="C:membrane"/>
    <property type="evidence" value="ECO:0007669"/>
    <property type="project" value="UniProtKB-SubCell"/>
</dbReference>
<dbReference type="Pfam" id="PF00168">
    <property type="entry name" value="C2"/>
    <property type="match status" value="1"/>
</dbReference>
<dbReference type="PROSITE" id="PS51778">
    <property type="entry name" value="VAST"/>
    <property type="match status" value="1"/>
</dbReference>
<dbReference type="InterPro" id="IPR031968">
    <property type="entry name" value="VASt"/>
</dbReference>
<dbReference type="InterPro" id="IPR000008">
    <property type="entry name" value="C2_dom"/>
</dbReference>
<protein>
    <recommendedName>
        <fullName evidence="3">VASt domain-containing protein</fullName>
    </recommendedName>
</protein>
<organism evidence="4 5">
    <name type="scientific">Coptis chinensis</name>
    <dbReference type="NCBI Taxonomy" id="261450"/>
    <lineage>
        <taxon>Eukaryota</taxon>
        <taxon>Viridiplantae</taxon>
        <taxon>Streptophyta</taxon>
        <taxon>Embryophyta</taxon>
        <taxon>Tracheophyta</taxon>
        <taxon>Spermatophyta</taxon>
        <taxon>Magnoliopsida</taxon>
        <taxon>Ranunculales</taxon>
        <taxon>Ranunculaceae</taxon>
        <taxon>Coptidoideae</taxon>
        <taxon>Coptis</taxon>
    </lineage>
</organism>
<accession>A0A835H306</accession>
<keyword evidence="5" id="KW-1185">Reference proteome</keyword>
<dbReference type="EMBL" id="JADFTS010000008">
    <property type="protein sequence ID" value="KAF9591666.1"/>
    <property type="molecule type" value="Genomic_DNA"/>
</dbReference>
<dbReference type="Proteomes" id="UP000631114">
    <property type="component" value="Unassembled WGS sequence"/>
</dbReference>
<gene>
    <name evidence="4" type="ORF">IFM89_005538</name>
</gene>
<evidence type="ECO:0000256" key="2">
    <source>
        <dbReference type="ARBA" id="ARBA00023136"/>
    </source>
</evidence>
<name>A0A835H306_9MAGN</name>
<feature type="non-terminal residue" evidence="4">
    <location>
        <position position="329"/>
    </location>
</feature>
<dbReference type="Pfam" id="PF16016">
    <property type="entry name" value="VASt"/>
    <property type="match status" value="1"/>
</dbReference>
<evidence type="ECO:0000313" key="4">
    <source>
        <dbReference type="EMBL" id="KAF9591666.1"/>
    </source>
</evidence>
<dbReference type="InterPro" id="IPR044511">
    <property type="entry name" value="At1g03370/At5g50170-like"/>
</dbReference>
<comment type="subcellular location">
    <subcellularLocation>
        <location evidence="1">Membrane</location>
    </subcellularLocation>
</comment>
<dbReference type="PANTHER" id="PTHR46296:SF8">
    <property type="entry name" value="OS06G0297800 PROTEIN"/>
    <property type="match status" value="1"/>
</dbReference>
<sequence length="329" mass="36533">FHKILAELQGTTELQEGPWTFENGGDRLKRVVTFVKAATKIVKAVRATEEQTYLKADGNVFAVLVSVSTPDIIYGNTFQVELLYCIAPGPEVPTGEQSSRLVISWRMNFLQTTMMKVDMKEFGSNKEQVLASFAGGATVRLEAGYSVFIELYCGFHYSRGHYGSWRKAQGDGWLLTVALIEGSSLAAADATGFSDPYVVFTCNGKTRTSSIKFQKAGPQWNVVKQLVYWVQILLQMLHALMLQQNTFQPAEIFEFDAMDDPPSVLEIEVGHPCGSALFVQVLPPTLASMGSPSIIIILCPEEVKFFMELFSGGYIERKVMERVGCLEYS</sequence>
<dbReference type="PANTHER" id="PTHR46296">
    <property type="entry name" value="BNAA05G37250D PROTEIN"/>
    <property type="match status" value="1"/>
</dbReference>
<dbReference type="SUPFAM" id="SSF49562">
    <property type="entry name" value="C2 domain (Calcium/lipid-binding domain, CaLB)"/>
    <property type="match status" value="1"/>
</dbReference>
<reference evidence="4 5" key="1">
    <citation type="submission" date="2020-10" db="EMBL/GenBank/DDBJ databases">
        <title>The Coptis chinensis genome and diversification of protoberbering-type alkaloids.</title>
        <authorList>
            <person name="Wang B."/>
            <person name="Shu S."/>
            <person name="Song C."/>
            <person name="Liu Y."/>
        </authorList>
    </citation>
    <scope>NUCLEOTIDE SEQUENCE [LARGE SCALE GENOMIC DNA]</scope>
    <source>
        <strain evidence="4">HL-2020</strain>
        <tissue evidence="4">Leaf</tissue>
    </source>
</reference>
<evidence type="ECO:0000313" key="5">
    <source>
        <dbReference type="Proteomes" id="UP000631114"/>
    </source>
</evidence>
<proteinExistence type="predicted"/>
<evidence type="ECO:0000256" key="1">
    <source>
        <dbReference type="ARBA" id="ARBA00004370"/>
    </source>
</evidence>
<keyword evidence="2" id="KW-0472">Membrane</keyword>
<evidence type="ECO:0000259" key="3">
    <source>
        <dbReference type="PROSITE" id="PS51778"/>
    </source>
</evidence>
<comment type="caution">
    <text evidence="4">The sequence shown here is derived from an EMBL/GenBank/DDBJ whole genome shotgun (WGS) entry which is preliminary data.</text>
</comment>
<dbReference type="OrthoDB" id="67700at2759"/>
<dbReference type="AlphaFoldDB" id="A0A835H306"/>
<feature type="domain" description="VASt" evidence="3">
    <location>
        <begin position="1"/>
        <end position="134"/>
    </location>
</feature>
<dbReference type="Gene3D" id="2.60.40.150">
    <property type="entry name" value="C2 domain"/>
    <property type="match status" value="1"/>
</dbReference>